<dbReference type="InterPro" id="IPR021239">
    <property type="entry name" value="DUF2625"/>
</dbReference>
<reference evidence="1 2" key="1">
    <citation type="submission" date="2019-03" db="EMBL/GenBank/DDBJ databases">
        <title>Genomic Encyclopedia of Type Strains, Phase IV (KMG-IV): sequencing the most valuable type-strain genomes for metagenomic binning, comparative biology and taxonomic classification.</title>
        <authorList>
            <person name="Goeker M."/>
        </authorList>
    </citation>
    <scope>NUCLEOTIDE SEQUENCE [LARGE SCALE GENOMIC DNA]</scope>
    <source>
        <strain evidence="1 2">DSM 103236</strain>
    </source>
</reference>
<evidence type="ECO:0000313" key="2">
    <source>
        <dbReference type="Proteomes" id="UP000295684"/>
    </source>
</evidence>
<proteinExistence type="predicted"/>
<sequence length="299" mass="34056">MGAFRFIFHRDLIQDQTKIHENHYIFDPLMHPSSLSMKATLKIFSLLALSLMAFSVSAQNKLISLDKLINKTDPAWPLVQKWIDSAKNKVEVLPVDSSKAKEVLYNAQMTTYATLGSVIYNTGGIMVDNGWIRILGSGSERLTRNIAEWNKGKTIKEYGDNIPYLLIADDAVGGFFAINYGGLGPDVKNVYYLEPNTLTWQPLGAGYGEFLIFCFDSDLSKFYKGLRWSTWDQFIGNLADTKTYSFRPYLWEQGTDIEKCTRKLVGIEEMYNFNIMKSKELNADKGIKKDDTKKDETKQ</sequence>
<dbReference type="EMBL" id="SLWO01000001">
    <property type="protein sequence ID" value="TCO31009.1"/>
    <property type="molecule type" value="Genomic_DNA"/>
</dbReference>
<dbReference type="Proteomes" id="UP000295684">
    <property type="component" value="Unassembled WGS sequence"/>
</dbReference>
<dbReference type="AlphaFoldDB" id="A0A4R2HLI0"/>
<protein>
    <submittedName>
        <fullName evidence="1">Uncharacterized protein DUF2625</fullName>
    </submittedName>
</protein>
<accession>A0A4R2HLI0</accession>
<dbReference type="Pfam" id="PF10946">
    <property type="entry name" value="DUF2625"/>
    <property type="match status" value="1"/>
</dbReference>
<organism evidence="1 2">
    <name type="scientific">Pedobacter psychrotolerans</name>
    <dbReference type="NCBI Taxonomy" id="1843235"/>
    <lineage>
        <taxon>Bacteria</taxon>
        <taxon>Pseudomonadati</taxon>
        <taxon>Bacteroidota</taxon>
        <taxon>Sphingobacteriia</taxon>
        <taxon>Sphingobacteriales</taxon>
        <taxon>Sphingobacteriaceae</taxon>
        <taxon>Pedobacter</taxon>
    </lineage>
</organism>
<name>A0A4R2HLI0_9SPHI</name>
<evidence type="ECO:0000313" key="1">
    <source>
        <dbReference type="EMBL" id="TCO31009.1"/>
    </source>
</evidence>
<gene>
    <name evidence="1" type="ORF">EV200_101455</name>
</gene>
<comment type="caution">
    <text evidence="1">The sequence shown here is derived from an EMBL/GenBank/DDBJ whole genome shotgun (WGS) entry which is preliminary data.</text>
</comment>